<proteinExistence type="predicted"/>
<gene>
    <name evidence="1" type="primary">hpxZ</name>
    <name evidence="1" type="ORF">ABUE31_18570</name>
</gene>
<evidence type="ECO:0000313" key="1">
    <source>
        <dbReference type="EMBL" id="MEW9807995.1"/>
    </source>
</evidence>
<dbReference type="EMBL" id="JBFOCI010000006">
    <property type="protein sequence ID" value="MEW9807995.1"/>
    <property type="molecule type" value="Genomic_DNA"/>
</dbReference>
<protein>
    <submittedName>
        <fullName evidence="1">Oxalurate catabolism protein HpxZ</fullName>
    </submittedName>
</protein>
<dbReference type="Proteomes" id="UP001556196">
    <property type="component" value="Unassembled WGS sequence"/>
</dbReference>
<dbReference type="RefSeq" id="WP_367725320.1">
    <property type="nucleotide sequence ID" value="NZ_JBFOCI010000006.1"/>
</dbReference>
<name>A0ABV3R4I4_9HYPH</name>
<dbReference type="Gene3D" id="3.10.450.50">
    <property type="match status" value="1"/>
</dbReference>
<organism evidence="1 2">
    <name type="scientific">Mesorhizobium marinum</name>
    <dbReference type="NCBI Taxonomy" id="3228790"/>
    <lineage>
        <taxon>Bacteria</taxon>
        <taxon>Pseudomonadati</taxon>
        <taxon>Pseudomonadota</taxon>
        <taxon>Alphaproteobacteria</taxon>
        <taxon>Hyphomicrobiales</taxon>
        <taxon>Phyllobacteriaceae</taxon>
        <taxon>Mesorhizobium</taxon>
    </lineage>
</organism>
<sequence>MLIDDPETLAEITTVFDAYEKALLENDSATLDAMFLHSDAAVRYGVAEVQYGIDEVRRFRALQKPFDRTLSRTVITTYGRDTAIASTLFYRHDAPGQVGRQMQTWIRTADGWRVAAAHVSMMDTKVPGLPLDPVIDPA</sequence>
<keyword evidence="2" id="KW-1185">Reference proteome</keyword>
<dbReference type="NCBIfam" id="NF033625">
    <property type="entry name" value="HpxZ"/>
    <property type="match status" value="1"/>
</dbReference>
<dbReference type="InterPro" id="IPR024507">
    <property type="entry name" value="AtzH-like"/>
</dbReference>
<dbReference type="Pfam" id="PF11533">
    <property type="entry name" value="AtzH-like"/>
    <property type="match status" value="1"/>
</dbReference>
<evidence type="ECO:0000313" key="2">
    <source>
        <dbReference type="Proteomes" id="UP001556196"/>
    </source>
</evidence>
<reference evidence="1 2" key="1">
    <citation type="submission" date="2024-06" db="EMBL/GenBank/DDBJ databases">
        <authorList>
            <person name="Tuo L."/>
        </authorList>
    </citation>
    <scope>NUCLEOTIDE SEQUENCE [LARGE SCALE GENOMIC DNA]</scope>
    <source>
        <strain evidence="1 2">ZMM04-5</strain>
    </source>
</reference>
<comment type="caution">
    <text evidence="1">The sequence shown here is derived from an EMBL/GenBank/DDBJ whole genome shotgun (WGS) entry which is preliminary data.</text>
</comment>
<dbReference type="InterPro" id="IPR032710">
    <property type="entry name" value="NTF2-like_dom_sf"/>
</dbReference>
<dbReference type="SUPFAM" id="SSF54427">
    <property type="entry name" value="NTF2-like"/>
    <property type="match status" value="1"/>
</dbReference>
<accession>A0ABV3R4I4</accession>